<evidence type="ECO:0000256" key="2">
    <source>
        <dbReference type="RuleBase" id="RU004508"/>
    </source>
</evidence>
<dbReference type="PIRSF" id="PIRSF000390">
    <property type="entry name" value="PLP_StrS"/>
    <property type="match status" value="1"/>
</dbReference>
<comment type="similarity">
    <text evidence="1 2">Belongs to the DegT/DnrJ/EryC1 family.</text>
</comment>
<dbReference type="EMBL" id="JAGTUF010000013">
    <property type="protein sequence ID" value="MBR9972776.1"/>
    <property type="molecule type" value="Genomic_DNA"/>
</dbReference>
<dbReference type="Proteomes" id="UP000680714">
    <property type="component" value="Unassembled WGS sequence"/>
</dbReference>
<dbReference type="Gene3D" id="3.40.640.10">
    <property type="entry name" value="Type I PLP-dependent aspartate aminotransferase-like (Major domain)"/>
    <property type="match status" value="1"/>
</dbReference>
<keyword evidence="2" id="KW-0663">Pyridoxal phosphate</keyword>
<gene>
    <name evidence="3" type="ORF">KEC16_13710</name>
</gene>
<dbReference type="InterPro" id="IPR000653">
    <property type="entry name" value="DegT/StrS_aminotransferase"/>
</dbReference>
<organism evidence="3 4">
    <name type="scientific">Magnetospirillum sulfuroxidans</name>
    <dbReference type="NCBI Taxonomy" id="611300"/>
    <lineage>
        <taxon>Bacteria</taxon>
        <taxon>Pseudomonadati</taxon>
        <taxon>Pseudomonadota</taxon>
        <taxon>Alphaproteobacteria</taxon>
        <taxon>Rhodospirillales</taxon>
        <taxon>Rhodospirillaceae</taxon>
        <taxon>Magnetospirillum</taxon>
    </lineage>
</organism>
<dbReference type="PANTHER" id="PTHR30244:SF34">
    <property type="entry name" value="DTDP-4-AMINO-4,6-DIDEOXYGALACTOSE TRANSAMINASE"/>
    <property type="match status" value="1"/>
</dbReference>
<evidence type="ECO:0000313" key="4">
    <source>
        <dbReference type="Proteomes" id="UP000680714"/>
    </source>
</evidence>
<dbReference type="GO" id="GO:0008483">
    <property type="term" value="F:transaminase activity"/>
    <property type="evidence" value="ECO:0007669"/>
    <property type="project" value="UniProtKB-KW"/>
</dbReference>
<keyword evidence="3" id="KW-0032">Aminotransferase</keyword>
<dbReference type="RefSeq" id="WP_211549866.1">
    <property type="nucleotide sequence ID" value="NZ_JAGTUF010000013.1"/>
</dbReference>
<keyword evidence="4" id="KW-1185">Reference proteome</keyword>
<keyword evidence="3" id="KW-0808">Transferase</keyword>
<dbReference type="Pfam" id="PF01041">
    <property type="entry name" value="DegT_DnrJ_EryC1"/>
    <property type="match status" value="2"/>
</dbReference>
<dbReference type="InterPro" id="IPR015424">
    <property type="entry name" value="PyrdxlP-dep_Trfase"/>
</dbReference>
<dbReference type="SUPFAM" id="SSF53383">
    <property type="entry name" value="PLP-dependent transferases"/>
    <property type="match status" value="1"/>
</dbReference>
<reference evidence="3 4" key="1">
    <citation type="submission" date="2021-04" db="EMBL/GenBank/DDBJ databases">
        <title>Magnetospirillum sulfuroxidans sp. nov., a facultative chemolithoautotrophic sulfur-oxidizing alphaproteobacterium isolated from freshwater sediment and proposals for Paramagetospirillum gen. nov., and Magnetospirillaceae fam. nov.</title>
        <authorList>
            <person name="Koziaeva V."/>
            <person name="Geelhoed J.S."/>
            <person name="Sorokin D.Y."/>
            <person name="Grouzdev D.S."/>
        </authorList>
    </citation>
    <scope>NUCLEOTIDE SEQUENCE [LARGE SCALE GENOMIC DNA]</scope>
    <source>
        <strain evidence="3 4">J10</strain>
    </source>
</reference>
<sequence length="420" mass="46318">MTAWPRFKFYGTPDIFMAAARDVLAGRVHDGDDVARLENEVCRMTGRRHAVAVPQARVGLYLVIREILARTQRRKVILSPYTIYDVVNMVVCAGGTPVFADVDPRSGNLDPITLPPLLDDDTAAVIVTHLHGMLADLSAISALCDTHGSVLIEDVAQAFGGRWHGRMAGAVGQVGIFSFGRAKNVNCFFGGMVITDDDTLATTIRTAIRQWPEVATAVLAKRVIHCAIIAMAVSRLVFPWLTRHLFRRLALVGERTGAALFSTERNPIVRHTLPVAWHCRLTPMQARIALTQLSGISTQQEQRLALARIYADGLRGIPEITHPESLPGAEDIFLGYAIQVPDRLACQEHLLWSGLDVVIQHIGNCADYDVFAPFQRHCPQTRHVADSVLILPTYPGYPHAQAKNIVCALRSYFAQQPENQ</sequence>
<name>A0ABS5IEC1_9PROT</name>
<evidence type="ECO:0000256" key="1">
    <source>
        <dbReference type="ARBA" id="ARBA00037999"/>
    </source>
</evidence>
<accession>A0ABS5IEC1</accession>
<dbReference type="Gene3D" id="3.90.1150.10">
    <property type="entry name" value="Aspartate Aminotransferase, domain 1"/>
    <property type="match status" value="1"/>
</dbReference>
<dbReference type="InterPro" id="IPR015422">
    <property type="entry name" value="PyrdxlP-dep_Trfase_small"/>
</dbReference>
<comment type="caution">
    <text evidence="3">The sequence shown here is derived from an EMBL/GenBank/DDBJ whole genome shotgun (WGS) entry which is preliminary data.</text>
</comment>
<dbReference type="InterPro" id="IPR015421">
    <property type="entry name" value="PyrdxlP-dep_Trfase_major"/>
</dbReference>
<protein>
    <submittedName>
        <fullName evidence="3">DegT/DnrJ/EryC1/StrS aminotransferase family protein</fullName>
    </submittedName>
</protein>
<dbReference type="PANTHER" id="PTHR30244">
    <property type="entry name" value="TRANSAMINASE"/>
    <property type="match status" value="1"/>
</dbReference>
<evidence type="ECO:0000313" key="3">
    <source>
        <dbReference type="EMBL" id="MBR9972776.1"/>
    </source>
</evidence>
<proteinExistence type="inferred from homology"/>